<dbReference type="OrthoDB" id="9813689at2"/>
<keyword evidence="6 8" id="KW-0472">Membrane</keyword>
<feature type="transmembrane region" description="Helical" evidence="8">
    <location>
        <begin position="165"/>
        <end position="185"/>
    </location>
</feature>
<dbReference type="Proteomes" id="UP000198833">
    <property type="component" value="Unassembled WGS sequence"/>
</dbReference>
<dbReference type="STRING" id="89093.SAMN04488558_101160"/>
<evidence type="ECO:0000256" key="8">
    <source>
        <dbReference type="SAM" id="Phobius"/>
    </source>
</evidence>
<feature type="transmembrane region" description="Helical" evidence="8">
    <location>
        <begin position="50"/>
        <end position="73"/>
    </location>
</feature>
<dbReference type="RefSeq" id="WP_092569790.1">
    <property type="nucleotide sequence ID" value="NZ_CP096206.2"/>
</dbReference>
<evidence type="ECO:0000256" key="3">
    <source>
        <dbReference type="ARBA" id="ARBA00022475"/>
    </source>
</evidence>
<keyword evidence="7" id="KW-0862">Zinc</keyword>
<accession>A0A1H8Z6I9</accession>
<dbReference type="NCBIfam" id="TIGR01065">
    <property type="entry name" value="hlyIII"/>
    <property type="match status" value="1"/>
</dbReference>
<feature type="transmembrane region" description="Helical" evidence="8">
    <location>
        <begin position="194"/>
        <end position="214"/>
    </location>
</feature>
<evidence type="ECO:0000313" key="10">
    <source>
        <dbReference type="Proteomes" id="UP000198833"/>
    </source>
</evidence>
<feature type="transmembrane region" description="Helical" evidence="8">
    <location>
        <begin position="20"/>
        <end position="38"/>
    </location>
</feature>
<feature type="transmembrane region" description="Helical" evidence="8">
    <location>
        <begin position="85"/>
        <end position="104"/>
    </location>
</feature>
<evidence type="ECO:0000256" key="2">
    <source>
        <dbReference type="ARBA" id="ARBA00008488"/>
    </source>
</evidence>
<feature type="binding site" evidence="7">
    <location>
        <position position="71"/>
    </location>
    <ligand>
        <name>Zn(2+)</name>
        <dbReference type="ChEBI" id="CHEBI:29105"/>
    </ligand>
</feature>
<evidence type="ECO:0000256" key="4">
    <source>
        <dbReference type="ARBA" id="ARBA00022692"/>
    </source>
</evidence>
<gene>
    <name evidence="9" type="ORF">SAMN04488558_101160</name>
</gene>
<feature type="binding site" evidence="7">
    <location>
        <position position="197"/>
    </location>
    <ligand>
        <name>Zn(2+)</name>
        <dbReference type="ChEBI" id="CHEBI:29105"/>
    </ligand>
</feature>
<dbReference type="GO" id="GO:0005886">
    <property type="term" value="C:plasma membrane"/>
    <property type="evidence" value="ECO:0007669"/>
    <property type="project" value="UniProtKB-SubCell"/>
</dbReference>
<evidence type="ECO:0000256" key="7">
    <source>
        <dbReference type="PIRSR" id="PIRSR604254-1"/>
    </source>
</evidence>
<dbReference type="InterPro" id="IPR004254">
    <property type="entry name" value="AdipoR/HlyIII-related"/>
</dbReference>
<dbReference type="PANTHER" id="PTHR20855:SF3">
    <property type="entry name" value="LD03007P"/>
    <property type="match status" value="1"/>
</dbReference>
<organism evidence="9 10">
    <name type="scientific">Ignavigranum ruoffiae</name>
    <dbReference type="NCBI Taxonomy" id="89093"/>
    <lineage>
        <taxon>Bacteria</taxon>
        <taxon>Bacillati</taxon>
        <taxon>Bacillota</taxon>
        <taxon>Bacilli</taxon>
        <taxon>Lactobacillales</taxon>
        <taxon>Aerococcaceae</taxon>
        <taxon>Ignavigranum</taxon>
    </lineage>
</organism>
<comment type="similarity">
    <text evidence="2">Belongs to the UPF0073 (Hly-III) family.</text>
</comment>
<evidence type="ECO:0000256" key="6">
    <source>
        <dbReference type="ARBA" id="ARBA00023136"/>
    </source>
</evidence>
<keyword evidence="7" id="KW-0479">Metal-binding</keyword>
<comment type="subcellular location">
    <subcellularLocation>
        <location evidence="1">Cell membrane</location>
        <topology evidence="1">Multi-pass membrane protein</topology>
    </subcellularLocation>
</comment>
<keyword evidence="3" id="KW-1003">Cell membrane</keyword>
<proteinExistence type="inferred from homology"/>
<reference evidence="9 10" key="1">
    <citation type="submission" date="2016-10" db="EMBL/GenBank/DDBJ databases">
        <authorList>
            <person name="de Groot N.N."/>
        </authorList>
    </citation>
    <scope>NUCLEOTIDE SEQUENCE [LARGE SCALE GENOMIC DNA]</scope>
    <source>
        <strain evidence="9 10">DSM 15695</strain>
    </source>
</reference>
<dbReference type="Pfam" id="PF03006">
    <property type="entry name" value="HlyIII"/>
    <property type="match status" value="1"/>
</dbReference>
<dbReference type="AlphaFoldDB" id="A0A1H8Z6I9"/>
<keyword evidence="4 8" id="KW-0812">Transmembrane</keyword>
<sequence length="215" mass="24646">MKYRFGLSKRQEITIEVLNAVTHGIPCILSGLALFYLIHKGLAASHKWALTAYMVYGISLICLFLNSTLYHSFSFSKLRPLLQKFDHASIYLLIAGTFTPYLTLALSAPYNWIATLIIWSLAVIGIVFEVGWTNRFPKLSTALYLLMGWLGALLIYPLWQTIPRPGLYLLALGGLIYSLGTYFYAMKHNKWMHIIWHLFVNLAALMMFLSIYYYV</sequence>
<feature type="binding site" evidence="7">
    <location>
        <position position="193"/>
    </location>
    <ligand>
        <name>Zn(2+)</name>
        <dbReference type="ChEBI" id="CHEBI:29105"/>
    </ligand>
</feature>
<evidence type="ECO:0000256" key="5">
    <source>
        <dbReference type="ARBA" id="ARBA00022989"/>
    </source>
</evidence>
<name>A0A1H8Z6I9_9LACT</name>
<keyword evidence="10" id="KW-1185">Reference proteome</keyword>
<protein>
    <submittedName>
        <fullName evidence="9">Hemolysin III</fullName>
    </submittedName>
</protein>
<dbReference type="GO" id="GO:0140911">
    <property type="term" value="F:pore-forming activity"/>
    <property type="evidence" value="ECO:0007669"/>
    <property type="project" value="InterPro"/>
</dbReference>
<dbReference type="PANTHER" id="PTHR20855">
    <property type="entry name" value="ADIPOR/PROGESTIN RECEPTOR-RELATED"/>
    <property type="match status" value="1"/>
</dbReference>
<feature type="transmembrane region" description="Helical" evidence="8">
    <location>
        <begin position="110"/>
        <end position="130"/>
    </location>
</feature>
<feature type="transmembrane region" description="Helical" evidence="8">
    <location>
        <begin position="142"/>
        <end position="159"/>
    </location>
</feature>
<keyword evidence="5 8" id="KW-1133">Transmembrane helix</keyword>
<evidence type="ECO:0000313" key="9">
    <source>
        <dbReference type="EMBL" id="SEP59941.1"/>
    </source>
</evidence>
<dbReference type="InterPro" id="IPR005744">
    <property type="entry name" value="Hy-lIII"/>
</dbReference>
<evidence type="ECO:0000256" key="1">
    <source>
        <dbReference type="ARBA" id="ARBA00004651"/>
    </source>
</evidence>
<dbReference type="GO" id="GO:0046872">
    <property type="term" value="F:metal ion binding"/>
    <property type="evidence" value="ECO:0007669"/>
    <property type="project" value="UniProtKB-KW"/>
</dbReference>
<dbReference type="EMBL" id="FOEN01000001">
    <property type="protein sequence ID" value="SEP59941.1"/>
    <property type="molecule type" value="Genomic_DNA"/>
</dbReference>